<dbReference type="OrthoDB" id="184009at2"/>
<sequence length="478" mass="52713">MATSLITRIAREEWRVLVRDRAAVVGLLLLTVLMCVAALTAYEQQRGANAERARYQAQSNHEFQAQPDRHPHRMVHYGHFLFRPVNPLAAFDPGIDGYTGSTLFVEGHQQNSANFGDVRQTSLLLRFGQLTPAFVLQVLAPLLLVFFGHAAVARERESGTLRVLLAQGVASRQLVLGKLLALCGFTALMLLPALAGLAWMAASGHAPWLPVLLLAAGYTGWLLLWSVGVVLVSTVLARGRDALLVLLAAWAVAVILLPRWVPDAANNAVALPTRYENVINVQRDYLALGDSHNPADPKFAAFRDSLLKQYNVTRVEDLPVNLKGLVSMEGERRSTELFNRYAASTMDRQEEQSRLIDHAGWLSPALALRRLSMTASGTDLASFRSFLEQGEAYRYALIQGLNKLHAEEVHYADDGKAGKENRISNAHWQGFPPFPYRQAQVDEILVRAAPAGAALVLWILALTGLTWWLAGRLGRAVR</sequence>
<keyword evidence="3" id="KW-1185">Reference proteome</keyword>
<dbReference type="Proteomes" id="UP000175989">
    <property type="component" value="Unassembled WGS sequence"/>
</dbReference>
<dbReference type="Pfam" id="PF12679">
    <property type="entry name" value="ABC2_membrane_2"/>
    <property type="match status" value="1"/>
</dbReference>
<feature type="transmembrane region" description="Helical" evidence="1">
    <location>
        <begin position="448"/>
        <end position="470"/>
    </location>
</feature>
<feature type="transmembrane region" description="Helical" evidence="1">
    <location>
        <begin position="174"/>
        <end position="202"/>
    </location>
</feature>
<evidence type="ECO:0000256" key="1">
    <source>
        <dbReference type="SAM" id="Phobius"/>
    </source>
</evidence>
<feature type="transmembrane region" description="Helical" evidence="1">
    <location>
        <begin position="243"/>
        <end position="261"/>
    </location>
</feature>
<dbReference type="PATRIC" id="fig|762836.4.peg.2160"/>
<dbReference type="AlphaFoldDB" id="A0A1E7WRJ7"/>
<protein>
    <submittedName>
        <fullName evidence="2">ABC-2 family transporter protein</fullName>
    </submittedName>
</protein>
<feature type="transmembrane region" description="Helical" evidence="1">
    <location>
        <begin position="208"/>
        <end position="236"/>
    </location>
</feature>
<evidence type="ECO:0000313" key="3">
    <source>
        <dbReference type="Proteomes" id="UP000175989"/>
    </source>
</evidence>
<dbReference type="RefSeq" id="WP_070247767.1">
    <property type="nucleotide sequence ID" value="NZ_LROM01000077.1"/>
</dbReference>
<keyword evidence="1" id="KW-1133">Transmembrane helix</keyword>
<dbReference type="GO" id="GO:0005886">
    <property type="term" value="C:plasma membrane"/>
    <property type="evidence" value="ECO:0007669"/>
    <property type="project" value="UniProtKB-SubCell"/>
</dbReference>
<name>A0A1E7WRJ7_9BURK</name>
<keyword evidence="1" id="KW-0472">Membrane</keyword>
<reference evidence="3" key="1">
    <citation type="journal article" date="2016" name="Front. Microbiol.">
        <title>Molecular Keys to the Janthinobacterium and Duganella spp. Interaction with the Plant Pathogen Fusarium graminearum.</title>
        <authorList>
            <person name="Haack F.S."/>
            <person name="Poehlein A."/>
            <person name="Kroger C."/>
            <person name="Voigt C.A."/>
            <person name="Piepenbring M."/>
            <person name="Bode H.B."/>
            <person name="Daniel R."/>
            <person name="Schafer W."/>
            <person name="Streit W.R."/>
        </authorList>
    </citation>
    <scope>NUCLEOTIDE SEQUENCE [LARGE SCALE GENOMIC DNA]</scope>
    <source>
        <strain evidence="3">T54</strain>
    </source>
</reference>
<dbReference type="PANTHER" id="PTHR43471">
    <property type="entry name" value="ABC TRANSPORTER PERMEASE"/>
    <property type="match status" value="1"/>
</dbReference>
<comment type="caution">
    <text evidence="2">The sequence shown here is derived from an EMBL/GenBank/DDBJ whole genome shotgun (WGS) entry which is preliminary data.</text>
</comment>
<dbReference type="GO" id="GO:0140359">
    <property type="term" value="F:ABC-type transporter activity"/>
    <property type="evidence" value="ECO:0007669"/>
    <property type="project" value="InterPro"/>
</dbReference>
<dbReference type="Pfam" id="PF12040">
    <property type="entry name" value="DUF3526"/>
    <property type="match status" value="1"/>
</dbReference>
<feature type="transmembrane region" description="Helical" evidence="1">
    <location>
        <begin position="21"/>
        <end position="42"/>
    </location>
</feature>
<proteinExistence type="predicted"/>
<feature type="transmembrane region" description="Helical" evidence="1">
    <location>
        <begin position="134"/>
        <end position="153"/>
    </location>
</feature>
<gene>
    <name evidence="2" type="ORF">DUPY_20840</name>
</gene>
<evidence type="ECO:0000313" key="2">
    <source>
        <dbReference type="EMBL" id="OFA02197.1"/>
    </source>
</evidence>
<keyword evidence="1" id="KW-0812">Transmembrane</keyword>
<dbReference type="PANTHER" id="PTHR43471:SF1">
    <property type="entry name" value="ABC TRANSPORTER PERMEASE PROTEIN NOSY-RELATED"/>
    <property type="match status" value="1"/>
</dbReference>
<dbReference type="InterPro" id="IPR021913">
    <property type="entry name" value="DUF3526"/>
</dbReference>
<dbReference type="EMBL" id="LROM01000077">
    <property type="protein sequence ID" value="OFA02197.1"/>
    <property type="molecule type" value="Genomic_DNA"/>
</dbReference>
<accession>A0A1E7WRJ7</accession>
<organism evidence="2 3">
    <name type="scientific">Duganella phyllosphaerae</name>
    <dbReference type="NCBI Taxonomy" id="762836"/>
    <lineage>
        <taxon>Bacteria</taxon>
        <taxon>Pseudomonadati</taxon>
        <taxon>Pseudomonadota</taxon>
        <taxon>Betaproteobacteria</taxon>
        <taxon>Burkholderiales</taxon>
        <taxon>Oxalobacteraceae</taxon>
        <taxon>Telluria group</taxon>
        <taxon>Duganella</taxon>
    </lineage>
</organism>